<feature type="compositionally biased region" description="Low complexity" evidence="2">
    <location>
        <begin position="558"/>
        <end position="568"/>
    </location>
</feature>
<dbReference type="OrthoDB" id="2434995at2759"/>
<dbReference type="AlphaFoldDB" id="A0A2B4SQV9"/>
<dbReference type="InterPro" id="IPR013783">
    <property type="entry name" value="Ig-like_fold"/>
</dbReference>
<feature type="compositionally biased region" description="Polar residues" evidence="2">
    <location>
        <begin position="184"/>
        <end position="195"/>
    </location>
</feature>
<comment type="caution">
    <text evidence="4">The sequence shown here is derived from an EMBL/GenBank/DDBJ whole genome shotgun (WGS) entry which is preliminary data.</text>
</comment>
<dbReference type="InterPro" id="IPR056565">
    <property type="entry name" value="Fn3_ATF7IP"/>
</dbReference>
<feature type="region of interest" description="Disordered" evidence="2">
    <location>
        <begin position="539"/>
        <end position="582"/>
    </location>
</feature>
<gene>
    <name evidence="4" type="primary">ATF7IP</name>
    <name evidence="4" type="ORF">AWC38_SpisGene4199</name>
</gene>
<evidence type="ECO:0000256" key="1">
    <source>
        <dbReference type="SAM" id="Coils"/>
    </source>
</evidence>
<dbReference type="Proteomes" id="UP000225706">
    <property type="component" value="Unassembled WGS sequence"/>
</dbReference>
<dbReference type="GO" id="GO:0005634">
    <property type="term" value="C:nucleus"/>
    <property type="evidence" value="ECO:0007669"/>
    <property type="project" value="TreeGrafter"/>
</dbReference>
<keyword evidence="1" id="KW-0175">Coiled coil</keyword>
<dbReference type="GO" id="GO:0006355">
    <property type="term" value="P:regulation of DNA-templated transcription"/>
    <property type="evidence" value="ECO:0007669"/>
    <property type="project" value="TreeGrafter"/>
</dbReference>
<dbReference type="GO" id="GO:0003712">
    <property type="term" value="F:transcription coregulator activity"/>
    <property type="evidence" value="ECO:0007669"/>
    <property type="project" value="TreeGrafter"/>
</dbReference>
<dbReference type="InterPro" id="IPR036116">
    <property type="entry name" value="FN3_sf"/>
</dbReference>
<dbReference type="InterPro" id="IPR026085">
    <property type="entry name" value="ATF7-int"/>
</dbReference>
<feature type="region of interest" description="Disordered" evidence="2">
    <location>
        <begin position="468"/>
        <end position="505"/>
    </location>
</feature>
<keyword evidence="5" id="KW-1185">Reference proteome</keyword>
<dbReference type="Pfam" id="PF16794">
    <property type="entry name" value="fn3_4"/>
    <property type="match status" value="1"/>
</dbReference>
<dbReference type="CDD" id="cd00063">
    <property type="entry name" value="FN3"/>
    <property type="match status" value="1"/>
</dbReference>
<evidence type="ECO:0000256" key="2">
    <source>
        <dbReference type="SAM" id="MobiDB-lite"/>
    </source>
</evidence>
<dbReference type="InterPro" id="IPR003961">
    <property type="entry name" value="FN3_dom"/>
</dbReference>
<dbReference type="EMBL" id="LSMT01000042">
    <property type="protein sequence ID" value="PFX30988.1"/>
    <property type="molecule type" value="Genomic_DNA"/>
</dbReference>
<sequence>MLKEVIVKRTHEVEKRIMGDVEALKKHILALEEEKKTLQSDAKRLEQTVKHISSKHERQKPQMISCGTQIDIGLVQGNKIVELLKDNVIREMKVSSNLSQSTGSTQQATRVDVEQILRNHLHSNRGKVQSITTSESRRISDLNVRSNNTAQESAKQTVPIFSTDSRVSLGQTGPNLTIAPPQRQLVNSETAQVYTRESESAHRASPEIPIEQTRPIQRPASHPTAMPGPSPNNHINHQGQSPILIQSVHEVLKSPPTSLSPGQDNFPARGRWNPSQPDNQNIRHRMPQSSLAMDVPVQMKRGPPNISFFDRPNKRSKRWSNDGLHVVSSSNDYVMHNFKLKPINTTALPRVVARSVAPMNQRPLQPKPIVPLSQPQRSNQAVYTISPSSHSHPSIPRPYLTQGSSSLESMLHPSLLQPNKPSGQVMSQQSLGVKPPIHNTLHPIHQISKPPIHPQRLSEGQFVERVAYPTNPPRQPTTEYGPRMPLANSHPPQRIEPAQTYGQPTEANGKAFVVRDYQVSQQRDPNYTAPLPPGAAAFQAATQAPPGVPRGRHPPIQSPGTSYSSSPSNRHPGNPIVGGDQRGTVNQLNTLVATNGDSKVQLLSPPKPQASIVVVQDDIVLSWNMRLDETMAEIDNYELFACQDGAESTNPPIMWKKIGIVKALPLPMACTLSQFSSGNKYHFAVRAVDDQERAGPFSDPCTISLT</sequence>
<evidence type="ECO:0000313" key="5">
    <source>
        <dbReference type="Proteomes" id="UP000225706"/>
    </source>
</evidence>
<dbReference type="PANTHER" id="PTHR23210:SF26">
    <property type="entry name" value="ACTIVATING TRANSCRIPTION FACTOR 7-INTERACTING PROTEIN 1"/>
    <property type="match status" value="1"/>
</dbReference>
<protein>
    <submittedName>
        <fullName evidence="4">Activating transcription factor 7-interacting protein 1</fullName>
    </submittedName>
</protein>
<evidence type="ECO:0000259" key="3">
    <source>
        <dbReference type="PROSITE" id="PS50853"/>
    </source>
</evidence>
<evidence type="ECO:0000313" key="4">
    <source>
        <dbReference type="EMBL" id="PFX30988.1"/>
    </source>
</evidence>
<reference evidence="5" key="1">
    <citation type="journal article" date="2017" name="bioRxiv">
        <title>Comparative analysis of the genomes of Stylophora pistillata and Acropora digitifera provides evidence for extensive differences between species of corals.</title>
        <authorList>
            <person name="Voolstra C.R."/>
            <person name="Li Y."/>
            <person name="Liew Y.J."/>
            <person name="Baumgarten S."/>
            <person name="Zoccola D."/>
            <person name="Flot J.-F."/>
            <person name="Tambutte S."/>
            <person name="Allemand D."/>
            <person name="Aranda M."/>
        </authorList>
    </citation>
    <scope>NUCLEOTIDE SEQUENCE [LARGE SCALE GENOMIC DNA]</scope>
</reference>
<feature type="coiled-coil region" evidence="1">
    <location>
        <begin position="21"/>
        <end position="55"/>
    </location>
</feature>
<dbReference type="PROSITE" id="PS50853">
    <property type="entry name" value="FN3"/>
    <property type="match status" value="1"/>
</dbReference>
<proteinExistence type="predicted"/>
<feature type="compositionally biased region" description="Basic and acidic residues" evidence="2">
    <location>
        <begin position="196"/>
        <end position="205"/>
    </location>
</feature>
<accession>A0A2B4SQV9</accession>
<feature type="compositionally biased region" description="Polar residues" evidence="2">
    <location>
        <begin position="143"/>
        <end position="175"/>
    </location>
</feature>
<feature type="domain" description="Fibronectin type-III" evidence="3">
    <location>
        <begin position="604"/>
        <end position="706"/>
    </location>
</feature>
<organism evidence="4 5">
    <name type="scientific">Stylophora pistillata</name>
    <name type="common">Smooth cauliflower coral</name>
    <dbReference type="NCBI Taxonomy" id="50429"/>
    <lineage>
        <taxon>Eukaryota</taxon>
        <taxon>Metazoa</taxon>
        <taxon>Cnidaria</taxon>
        <taxon>Anthozoa</taxon>
        <taxon>Hexacorallia</taxon>
        <taxon>Scleractinia</taxon>
        <taxon>Astrocoeniina</taxon>
        <taxon>Pocilloporidae</taxon>
        <taxon>Stylophora</taxon>
    </lineage>
</organism>
<feature type="region of interest" description="Disordered" evidence="2">
    <location>
        <begin position="253"/>
        <end position="281"/>
    </location>
</feature>
<dbReference type="PANTHER" id="PTHR23210">
    <property type="entry name" value="ACTIVATING TRANSCRIPTION FACTOR 7 INTERACTING PROTEIN"/>
    <property type="match status" value="1"/>
</dbReference>
<dbReference type="Gene3D" id="2.60.40.10">
    <property type="entry name" value="Immunoglobulins"/>
    <property type="match status" value="1"/>
</dbReference>
<dbReference type="GO" id="GO:0005667">
    <property type="term" value="C:transcription regulator complex"/>
    <property type="evidence" value="ECO:0007669"/>
    <property type="project" value="TreeGrafter"/>
</dbReference>
<feature type="region of interest" description="Disordered" evidence="2">
    <location>
        <begin position="126"/>
        <end position="238"/>
    </location>
</feature>
<name>A0A2B4SQV9_STYPI</name>
<dbReference type="SUPFAM" id="SSF49265">
    <property type="entry name" value="Fibronectin type III"/>
    <property type="match status" value="1"/>
</dbReference>